<dbReference type="InterPro" id="IPR006593">
    <property type="entry name" value="Cyt_b561/ferric_Rdtase_TM"/>
</dbReference>
<comment type="caution">
    <text evidence="13">The sequence shown here is derived from an EMBL/GenBank/DDBJ whole genome shotgun (WGS) entry which is preliminary data.</text>
</comment>
<keyword evidence="4" id="KW-0349">Heme</keyword>
<evidence type="ECO:0000256" key="7">
    <source>
        <dbReference type="ARBA" id="ARBA00022982"/>
    </source>
</evidence>
<dbReference type="InParanoid" id="A0A200Q9U2"/>
<feature type="transmembrane region" description="Helical" evidence="11">
    <location>
        <begin position="26"/>
        <end position="50"/>
    </location>
</feature>
<dbReference type="PANTHER" id="PTHR15422:SF24">
    <property type="entry name" value="DOMON RELATED DOMAIN-CONTAINING PROTEIN"/>
    <property type="match status" value="1"/>
</dbReference>
<dbReference type="GO" id="GO:0046872">
    <property type="term" value="F:metal ion binding"/>
    <property type="evidence" value="ECO:0007669"/>
    <property type="project" value="UniProtKB-KW"/>
</dbReference>
<dbReference type="GO" id="GO:0020037">
    <property type="term" value="F:heme binding"/>
    <property type="evidence" value="ECO:0007669"/>
    <property type="project" value="TreeGrafter"/>
</dbReference>
<dbReference type="OrthoDB" id="19261at2759"/>
<dbReference type="CDD" id="cd08760">
    <property type="entry name" value="Cyt_b561_FRRS1_like"/>
    <property type="match status" value="1"/>
</dbReference>
<dbReference type="PANTHER" id="PTHR15422">
    <property type="entry name" value="OS05G0565100 PROTEIN"/>
    <property type="match status" value="1"/>
</dbReference>
<reference evidence="13 14" key="1">
    <citation type="journal article" date="2017" name="Mol. Plant">
        <title>The Genome of Medicinal Plant Macleaya cordata Provides New Insights into Benzylisoquinoline Alkaloids Metabolism.</title>
        <authorList>
            <person name="Liu X."/>
            <person name="Liu Y."/>
            <person name="Huang P."/>
            <person name="Ma Y."/>
            <person name="Qing Z."/>
            <person name="Tang Q."/>
            <person name="Cao H."/>
            <person name="Cheng P."/>
            <person name="Zheng Y."/>
            <person name="Yuan Z."/>
            <person name="Zhou Y."/>
            <person name="Liu J."/>
            <person name="Tang Z."/>
            <person name="Zhuo Y."/>
            <person name="Zhang Y."/>
            <person name="Yu L."/>
            <person name="Huang J."/>
            <person name="Yang P."/>
            <person name="Peng Q."/>
            <person name="Zhang J."/>
            <person name="Jiang W."/>
            <person name="Zhang Z."/>
            <person name="Lin K."/>
            <person name="Ro D.K."/>
            <person name="Chen X."/>
            <person name="Xiong X."/>
            <person name="Shang Y."/>
            <person name="Huang S."/>
            <person name="Zeng J."/>
        </authorList>
    </citation>
    <scope>NUCLEOTIDE SEQUENCE [LARGE SCALE GENOMIC DNA]</scope>
    <source>
        <strain evidence="14">cv. BLH2017</strain>
        <tissue evidence="13">Root</tissue>
    </source>
</reference>
<evidence type="ECO:0000256" key="5">
    <source>
        <dbReference type="ARBA" id="ARBA00022692"/>
    </source>
</evidence>
<evidence type="ECO:0000313" key="13">
    <source>
        <dbReference type="EMBL" id="OVA07249.1"/>
    </source>
</evidence>
<accession>A0A200Q9U2</accession>
<dbReference type="AlphaFoldDB" id="A0A200Q9U2"/>
<feature type="transmembrane region" description="Helical" evidence="11">
    <location>
        <begin position="62"/>
        <end position="81"/>
    </location>
</feature>
<keyword evidence="9" id="KW-0408">Iron</keyword>
<feature type="domain" description="Cytochrome b561" evidence="12">
    <location>
        <begin position="1"/>
        <end position="155"/>
    </location>
</feature>
<keyword evidence="14" id="KW-1185">Reference proteome</keyword>
<evidence type="ECO:0000256" key="6">
    <source>
        <dbReference type="ARBA" id="ARBA00022723"/>
    </source>
</evidence>
<dbReference type="GO" id="GO:0140575">
    <property type="term" value="F:transmembrane monodehydroascorbate reductase activity"/>
    <property type="evidence" value="ECO:0007669"/>
    <property type="project" value="InterPro"/>
</dbReference>
<keyword evidence="6" id="KW-0479">Metal-binding</keyword>
<name>A0A200Q9U2_MACCD</name>
<dbReference type="Proteomes" id="UP000195402">
    <property type="component" value="Unassembled WGS sequence"/>
</dbReference>
<keyword evidence="8 11" id="KW-1133">Transmembrane helix</keyword>
<evidence type="ECO:0000256" key="10">
    <source>
        <dbReference type="ARBA" id="ARBA00023136"/>
    </source>
</evidence>
<dbReference type="STRING" id="56857.A0A200Q9U2"/>
<evidence type="ECO:0000256" key="2">
    <source>
        <dbReference type="ARBA" id="ARBA00004141"/>
    </source>
</evidence>
<proteinExistence type="predicted"/>
<evidence type="ECO:0000256" key="9">
    <source>
        <dbReference type="ARBA" id="ARBA00023004"/>
    </source>
</evidence>
<evidence type="ECO:0000256" key="4">
    <source>
        <dbReference type="ARBA" id="ARBA00022617"/>
    </source>
</evidence>
<dbReference type="OMA" id="THAILQI"/>
<dbReference type="InterPro" id="IPR045150">
    <property type="entry name" value="CYB561D1/2"/>
</dbReference>
<keyword evidence="3" id="KW-0813">Transport</keyword>
<dbReference type="PROSITE" id="PS50939">
    <property type="entry name" value="CYTOCHROME_B561"/>
    <property type="match status" value="1"/>
</dbReference>
<gene>
    <name evidence="13" type="ORF">BVC80_8507g8</name>
</gene>
<keyword evidence="10 11" id="KW-0472">Membrane</keyword>
<feature type="transmembrane region" description="Helical" evidence="11">
    <location>
        <begin position="128"/>
        <end position="147"/>
    </location>
</feature>
<comment type="subcellular location">
    <subcellularLocation>
        <location evidence="2">Membrane</location>
        <topology evidence="2">Multi-pass membrane protein</topology>
    </subcellularLocation>
</comment>
<evidence type="ECO:0000313" key="14">
    <source>
        <dbReference type="Proteomes" id="UP000195402"/>
    </source>
</evidence>
<keyword evidence="7" id="KW-0249">Electron transport</keyword>
<evidence type="ECO:0000256" key="3">
    <source>
        <dbReference type="ARBA" id="ARBA00022448"/>
    </source>
</evidence>
<organism evidence="13 14">
    <name type="scientific">Macleaya cordata</name>
    <name type="common">Five-seeded plume-poppy</name>
    <name type="synonym">Bocconia cordata</name>
    <dbReference type="NCBI Taxonomy" id="56857"/>
    <lineage>
        <taxon>Eukaryota</taxon>
        <taxon>Viridiplantae</taxon>
        <taxon>Streptophyta</taxon>
        <taxon>Embryophyta</taxon>
        <taxon>Tracheophyta</taxon>
        <taxon>Spermatophyta</taxon>
        <taxon>Magnoliopsida</taxon>
        <taxon>Ranunculales</taxon>
        <taxon>Papaveraceae</taxon>
        <taxon>Papaveroideae</taxon>
        <taxon>Macleaya</taxon>
    </lineage>
</organism>
<feature type="transmembrane region" description="Helical" evidence="11">
    <location>
        <begin position="93"/>
        <end position="116"/>
    </location>
</feature>
<evidence type="ECO:0000256" key="8">
    <source>
        <dbReference type="ARBA" id="ARBA00022989"/>
    </source>
</evidence>
<evidence type="ECO:0000259" key="12">
    <source>
        <dbReference type="PROSITE" id="PS50939"/>
    </source>
</evidence>
<dbReference type="EMBL" id="MVGT01002622">
    <property type="protein sequence ID" value="OVA07249.1"/>
    <property type="molecule type" value="Genomic_DNA"/>
</dbReference>
<dbReference type="SMART" id="SM00665">
    <property type="entry name" value="B561"/>
    <property type="match status" value="1"/>
</dbReference>
<keyword evidence="5 11" id="KW-0812">Transmembrane</keyword>
<dbReference type="GO" id="GO:0016020">
    <property type="term" value="C:membrane"/>
    <property type="evidence" value="ECO:0007669"/>
    <property type="project" value="UniProtKB-SubCell"/>
</dbReference>
<protein>
    <submittedName>
        <fullName evidence="13">Cytochrome b561</fullName>
    </submittedName>
</protein>
<dbReference type="Gene3D" id="1.20.120.1770">
    <property type="match status" value="1"/>
</dbReference>
<sequence>MGFLMPVGILIIRMSNGEKCGRRLKILFYLHVILQILSVLLATAAAVMSIKNFENTFNNKHRRIGVALYGIIWVQALIGFRRPRRGIKGRSKWFFVHWALGTGVTILGIINIYTGLHAYQTKTSRSVRLWSILFTAEVCLITFIYLFQDKWKYMQNQGMVLRTEPIMPTSDDQVNITRNIQKDLTVPAAC</sequence>
<evidence type="ECO:0000256" key="11">
    <source>
        <dbReference type="SAM" id="Phobius"/>
    </source>
</evidence>
<dbReference type="Pfam" id="PF03188">
    <property type="entry name" value="Cytochrom_B561"/>
    <property type="match status" value="1"/>
</dbReference>
<evidence type="ECO:0000256" key="1">
    <source>
        <dbReference type="ARBA" id="ARBA00001970"/>
    </source>
</evidence>
<comment type="cofactor">
    <cofactor evidence="1">
        <name>heme b</name>
        <dbReference type="ChEBI" id="CHEBI:60344"/>
    </cofactor>
</comment>